<sequence length="623" mass="69140">MTIRQKLFSAVIIFAGTVILAIAGLLIRNTIVNDIEEVRVLALKTRLSGERFIVKSTDLITYETELGTADFLKPSLEAWKEEADVLETLLHLLDSHPGKKFLGKELEDRIKKANNFWTENKLKVTQIQTAILTLEKSPDVPLDFKHGLQQMQQYILANQQNNVSPLLMLKIREAMEKLKTLNSISRDFVGLQLDKLVDAVEKQVKFLTVLTQRILIITLLILTIISAVIIIRISTSLASRIYHIEGVMEQVKNRNLTVLCKDTNTKDEIGELSEHINSVLATLHDFLSEVNIAADKISELKDNLAGGASQSASALNEISQNISSVQNIVNKLDDNIATTTTEIAEITSDIAKIAEDIEAENNELENSTAAIEEMNASVHHVKTLSEDRLDRIQNILETIRESGEKIAATNEIVTAIYKEISQIQEIIEIIDNVAEQTNILSMNAAIESAHAGDAGRGFAVVAEEIRKLAESTGEHASRIGQSLTNMTRRIQEALEASDASSSSFENITRDIRDFEVALREITGNMDELTKASTDVLESTHRLTDISIRIDQAARKIRTRAEKIYQASESSAGISRDVKNSFSEIDKGSKEILQAVNQISSLAQESKSRMEGLRGTVSTFKLKE</sequence>
<dbReference type="NCBIfam" id="TIGR01760">
    <property type="entry name" value="tape_meas_TP901"/>
    <property type="match status" value="1"/>
</dbReference>
<dbReference type="InterPro" id="IPR010090">
    <property type="entry name" value="Phage_tape_meas"/>
</dbReference>
<dbReference type="Gene3D" id="6.10.340.10">
    <property type="match status" value="1"/>
</dbReference>
<comment type="caution">
    <text evidence="8">The sequence shown here is derived from an EMBL/GenBank/DDBJ whole genome shotgun (WGS) entry which is preliminary data.</text>
</comment>
<comment type="similarity">
    <text evidence="2">Belongs to the methyl-accepting chemotaxis (MCP) protein family.</text>
</comment>
<evidence type="ECO:0000256" key="2">
    <source>
        <dbReference type="ARBA" id="ARBA00029447"/>
    </source>
</evidence>
<feature type="domain" description="Methyl-accepting transducer" evidence="6">
    <location>
        <begin position="335"/>
        <end position="571"/>
    </location>
</feature>
<organism evidence="8 9">
    <name type="scientific">Rarispira pelagica</name>
    <dbReference type="NCBI Taxonomy" id="3141764"/>
    <lineage>
        <taxon>Bacteria</taxon>
        <taxon>Pseudomonadati</taxon>
        <taxon>Spirochaetota</taxon>
        <taxon>Spirochaetia</taxon>
        <taxon>Winmispirales</taxon>
        <taxon>Winmispiraceae</taxon>
        <taxon>Rarispira</taxon>
    </lineage>
</organism>
<feature type="transmembrane region" description="Helical" evidence="5">
    <location>
        <begin position="214"/>
        <end position="233"/>
    </location>
</feature>
<keyword evidence="1 3" id="KW-0807">Transducer</keyword>
<evidence type="ECO:0000256" key="1">
    <source>
        <dbReference type="ARBA" id="ARBA00023224"/>
    </source>
</evidence>
<accession>A0ABU9UCK5</accession>
<dbReference type="Pfam" id="PF00015">
    <property type="entry name" value="MCPsignal"/>
    <property type="match status" value="1"/>
</dbReference>
<keyword evidence="5" id="KW-1133">Transmembrane helix</keyword>
<keyword evidence="5" id="KW-0812">Transmembrane</keyword>
<dbReference type="RefSeq" id="WP_420069851.1">
    <property type="nucleotide sequence ID" value="NZ_JBCHKQ010000003.1"/>
</dbReference>
<keyword evidence="4" id="KW-0175">Coiled coil</keyword>
<protein>
    <submittedName>
        <fullName evidence="8">Phage tail tape measure protein</fullName>
    </submittedName>
</protein>
<dbReference type="InterPro" id="IPR004089">
    <property type="entry name" value="MCPsignal_dom"/>
</dbReference>
<evidence type="ECO:0000313" key="8">
    <source>
        <dbReference type="EMBL" id="MEM5948402.1"/>
    </source>
</evidence>
<gene>
    <name evidence="8" type="ORF">WKV44_07575</name>
</gene>
<dbReference type="PANTHER" id="PTHR32089:SF112">
    <property type="entry name" value="LYSOZYME-LIKE PROTEIN-RELATED"/>
    <property type="match status" value="1"/>
</dbReference>
<dbReference type="SMART" id="SM00283">
    <property type="entry name" value="MA"/>
    <property type="match status" value="1"/>
</dbReference>
<evidence type="ECO:0000256" key="5">
    <source>
        <dbReference type="SAM" id="Phobius"/>
    </source>
</evidence>
<evidence type="ECO:0000259" key="6">
    <source>
        <dbReference type="PROSITE" id="PS50111"/>
    </source>
</evidence>
<feature type="domain" description="HAMP" evidence="7">
    <location>
        <begin position="235"/>
        <end position="288"/>
    </location>
</feature>
<evidence type="ECO:0000256" key="3">
    <source>
        <dbReference type="PROSITE-ProRule" id="PRU00284"/>
    </source>
</evidence>
<dbReference type="InterPro" id="IPR003660">
    <property type="entry name" value="HAMP_dom"/>
</dbReference>
<dbReference type="Proteomes" id="UP001466331">
    <property type="component" value="Unassembled WGS sequence"/>
</dbReference>
<dbReference type="Gene3D" id="1.10.287.950">
    <property type="entry name" value="Methyl-accepting chemotaxis protein"/>
    <property type="match status" value="1"/>
</dbReference>
<dbReference type="SUPFAM" id="SSF58104">
    <property type="entry name" value="Methyl-accepting chemotaxis protein (MCP) signaling domain"/>
    <property type="match status" value="2"/>
</dbReference>
<evidence type="ECO:0000313" key="9">
    <source>
        <dbReference type="Proteomes" id="UP001466331"/>
    </source>
</evidence>
<feature type="coiled-coil region" evidence="4">
    <location>
        <begin position="315"/>
        <end position="377"/>
    </location>
</feature>
<evidence type="ECO:0000256" key="4">
    <source>
        <dbReference type="SAM" id="Coils"/>
    </source>
</evidence>
<keyword evidence="5" id="KW-0472">Membrane</keyword>
<dbReference type="EMBL" id="JBCHKQ010000003">
    <property type="protein sequence ID" value="MEM5948402.1"/>
    <property type="molecule type" value="Genomic_DNA"/>
</dbReference>
<dbReference type="PANTHER" id="PTHR32089">
    <property type="entry name" value="METHYL-ACCEPTING CHEMOTAXIS PROTEIN MCPB"/>
    <property type="match status" value="1"/>
</dbReference>
<reference evidence="8 9" key="1">
    <citation type="submission" date="2024-03" db="EMBL/GenBank/DDBJ databases">
        <title>Ignisphaera cupida sp. nov., a hyperthermophilic hydrolytic archaeon from a hot spring of Kamchatka, and proposal of Ignisphaeraceae fam. nov.</title>
        <authorList>
            <person name="Podosokorskaya O.A."/>
            <person name="Elcheninov A.G."/>
            <person name="Maltseva A.I."/>
            <person name="Zayulina K.S."/>
            <person name="Novikov A."/>
            <person name="Merkel A.Y."/>
        </authorList>
    </citation>
    <scope>NUCLEOTIDE SEQUENCE [LARGE SCALE GENOMIC DNA]</scope>
    <source>
        <strain evidence="8 9">38H-sp</strain>
    </source>
</reference>
<keyword evidence="9" id="KW-1185">Reference proteome</keyword>
<name>A0ABU9UCK5_9SPIR</name>
<feature type="transmembrane region" description="Helical" evidence="5">
    <location>
        <begin position="7"/>
        <end position="27"/>
    </location>
</feature>
<dbReference type="PROSITE" id="PS50111">
    <property type="entry name" value="CHEMOTAXIS_TRANSDUC_2"/>
    <property type="match status" value="1"/>
</dbReference>
<evidence type="ECO:0000259" key="7">
    <source>
        <dbReference type="PROSITE" id="PS50885"/>
    </source>
</evidence>
<proteinExistence type="inferred from homology"/>
<dbReference type="PROSITE" id="PS50885">
    <property type="entry name" value="HAMP"/>
    <property type="match status" value="1"/>
</dbReference>